<dbReference type="GO" id="GO:0016747">
    <property type="term" value="F:acyltransferase activity, transferring groups other than amino-acyl groups"/>
    <property type="evidence" value="ECO:0007669"/>
    <property type="project" value="InterPro"/>
</dbReference>
<gene>
    <name evidence="2" type="ORF">HC352_00060</name>
</gene>
<keyword evidence="3" id="KW-1185">Reference proteome</keyword>
<dbReference type="Proteomes" id="UP000502298">
    <property type="component" value="Chromosome"/>
</dbReference>
<dbReference type="InterPro" id="IPR000182">
    <property type="entry name" value="GNAT_dom"/>
</dbReference>
<protein>
    <submittedName>
        <fullName evidence="2">GNAT family N-acetyltransferase</fullName>
    </submittedName>
</protein>
<sequence length="190" mass="21780">MSDVSFQTLTSIPSPQLRADMLEMWQRNTELGAAIGARPGDPRSRYEELLAGHEREMAEGRGWLYVMYEAGTEQLLGFAWWILGIPEGNPAHIATIKRLQVSPDFHGRGLGRLLMDHLHSDEVLNGLGEGVDFLHLQFRAGLGLGHLYARYGYEMNVRWDMIRRNDDGSYDGWLEMVRRRDGKPMPEPRW</sequence>
<feature type="domain" description="N-acetyltransferase" evidence="1">
    <location>
        <begin position="4"/>
        <end position="181"/>
    </location>
</feature>
<proteinExistence type="predicted"/>
<dbReference type="PROSITE" id="PS51186">
    <property type="entry name" value="GNAT"/>
    <property type="match status" value="1"/>
</dbReference>
<dbReference type="Gene3D" id="3.40.630.30">
    <property type="match status" value="1"/>
</dbReference>
<dbReference type="CDD" id="cd04301">
    <property type="entry name" value="NAT_SF"/>
    <property type="match status" value="1"/>
</dbReference>
<accession>A0A6H2EIC2</accession>
<dbReference type="InterPro" id="IPR016181">
    <property type="entry name" value="Acyl_CoA_acyltransferase"/>
</dbReference>
<organism evidence="2 3">
    <name type="scientific">Arcanobacterium buesumense</name>
    <dbReference type="NCBI Taxonomy" id="2722751"/>
    <lineage>
        <taxon>Bacteria</taxon>
        <taxon>Bacillati</taxon>
        <taxon>Actinomycetota</taxon>
        <taxon>Actinomycetes</taxon>
        <taxon>Actinomycetales</taxon>
        <taxon>Actinomycetaceae</taxon>
        <taxon>Arcanobacterium</taxon>
    </lineage>
</organism>
<dbReference type="AlphaFoldDB" id="A0A6H2EIC2"/>
<dbReference type="EMBL" id="CP050804">
    <property type="protein sequence ID" value="QJC21066.1"/>
    <property type="molecule type" value="Genomic_DNA"/>
</dbReference>
<evidence type="ECO:0000259" key="1">
    <source>
        <dbReference type="PROSITE" id="PS51186"/>
    </source>
</evidence>
<dbReference type="SUPFAM" id="SSF55729">
    <property type="entry name" value="Acyl-CoA N-acyltransferases (Nat)"/>
    <property type="match status" value="1"/>
</dbReference>
<reference evidence="2 3" key="1">
    <citation type="submission" date="2020-03" db="EMBL/GenBank/DDBJ databases">
        <title>Complete genome of Arcanobacterium buesumensis sp. nov. strain 2701.</title>
        <authorList>
            <person name="Borowiak M."/>
            <person name="Alssahen M."/>
            <person name="Laemmler C."/>
            <person name="Malorny B."/>
            <person name="Hassan A."/>
            <person name="Prenger-Berninghoff E."/>
            <person name="Ploetz M."/>
            <person name="Abdulmawjood A."/>
        </authorList>
    </citation>
    <scope>NUCLEOTIDE SEQUENCE [LARGE SCALE GENOMIC DNA]</scope>
    <source>
        <strain evidence="2 3">2701</strain>
    </source>
</reference>
<evidence type="ECO:0000313" key="3">
    <source>
        <dbReference type="Proteomes" id="UP000502298"/>
    </source>
</evidence>
<keyword evidence="2" id="KW-0808">Transferase</keyword>
<evidence type="ECO:0000313" key="2">
    <source>
        <dbReference type="EMBL" id="QJC21066.1"/>
    </source>
</evidence>
<name>A0A6H2EIC2_9ACTO</name>
<dbReference type="Pfam" id="PF13508">
    <property type="entry name" value="Acetyltransf_7"/>
    <property type="match status" value="1"/>
</dbReference>
<dbReference type="KEGG" id="arca:HC352_00060"/>
<dbReference type="RefSeq" id="WP_168917009.1">
    <property type="nucleotide sequence ID" value="NZ_CP050804.1"/>
</dbReference>